<evidence type="ECO:0000259" key="13">
    <source>
        <dbReference type="PROSITE" id="PS50011"/>
    </source>
</evidence>
<dbReference type="Gene3D" id="1.10.510.10">
    <property type="entry name" value="Transferase(Phosphotransferase) domain 1"/>
    <property type="match status" value="1"/>
</dbReference>
<dbReference type="STRING" id="765440.A0A0C3F0Y2"/>
<proteinExistence type="inferred from homology"/>
<keyword evidence="15" id="KW-1185">Reference proteome</keyword>
<dbReference type="InterPro" id="IPR011009">
    <property type="entry name" value="Kinase-like_dom_sf"/>
</dbReference>
<gene>
    <name evidence="14" type="ORF">PILCRDRAFT_75420</name>
</gene>
<keyword evidence="6" id="KW-0418">Kinase</keyword>
<sequence length="1264" mass="139010">MTSSSRPPSSAGSSKLLNDYQLGDSLGKGAFGQVYRALNWATGETVAVKEIQLSNIPKGELGEIMSEIDLLKNLNHPNIVKYKGFVKTREYLYIILEFCENGSLHNICKRFGKFPENLVAVYISQVLEGLVYLHDQGVIHRDIKGANILTNKDGCVKLADFGVASTTAGAITDDAVVGSPYWMAPEVIEQSGATTASDIWSVGCTAIELLEGKPPYHFLSPMPALFRIVQDDCPPIPEGVSPIVKDFLYHCFQKDCNLRISAKKLLRHPWMVSARKQMNGGAGGNSEGKTKAGEAEKGAGGDTSKRPLSNYNYDEAVLKVQEWNEALKSPSRPSKHPTRHRASDTGPQSPSRSPIEPIGAYMLHTSHSGLLQPSTSAFKVGTAPNAKPSSGPLALAEKIREPMAFVLQPPEEQDDNWDDDFEEGISFTKLQALEKTTIEEEKPEVEDPGKTIRPTRSPAGPSNVPLPPLPPADAAPAVEDWSDLAAEEDEQKLEDKVAGFKMKNSVRRGLFHPDDLKILGLSSSPGPMSAPLPSLSKKASRSALGPLTPPGMTSFGPNANRPAHSRSSSFVGPGSSNSTGSFGRSEARRINSQTEFDKYTEEDDEDYEDVFGKPNGNTTEQPIQTLQLNTRLSNKSWLGDELSDEEDPFAEIDEGFAEDDLETNLQRDKHARLSSMVNQLIDELTPSAPDFQLRDACDQLINILNEAPEMQLQLVSSHGMLAILEVLEGKCSRDVTMKLLQILNMLVTEDLGFLESFCLIGGIPVMMGFTSKKYSSECRLEASNFIRLLCHTSVLTLQMFISCRGLKVLVDLLDEDYTEQTDLVVHALNGIGSVFELQSPTTKNDFCRMFIREGLLDPLSSALLNVMGNQGPTSAEMKQKIIQILLVFSQVSQSDIHVRNAMGTRKIIRRLLRACELLEPACLVQMLKAVKHLSMNPTLLEVLQNANAIEILTRILDEQSSGPHSTEMANHIFQTCYNLCRLNKSRQEEAAQAGIIPCLKRVIETSSPLKQFALPILCDLASAGKSCRVLLWQQDGFALYLKLLEDPYFQVSALEAILSWLQDETARLEDELMKPEALEALLKCFVSAKANSFENLLDPFLKICRISTRLTIGIAKSQFFKRIIDRLAHSKAVVRLNLLRILRTVCDVHPNRAILVERYGLHEIVAKLSKDDGAVLVRELAREILPALAPALKPASRSGLKGTDAPKTSSIAPKRARRTASETSAMNIVPALGSTPRLQGRETGRETKSSRKLGDIAWQPGRGR</sequence>
<dbReference type="PROSITE" id="PS50011">
    <property type="entry name" value="PROTEIN_KINASE_DOM"/>
    <property type="match status" value="1"/>
</dbReference>
<keyword evidence="4" id="KW-0479">Metal-binding</keyword>
<evidence type="ECO:0000256" key="2">
    <source>
        <dbReference type="ARBA" id="ARBA00022527"/>
    </source>
</evidence>
<dbReference type="FunCoup" id="A0A0C3F0Y2">
    <property type="interactions" value="381"/>
</dbReference>
<comment type="similarity">
    <text evidence="8">Belongs to the protein kinase superfamily. STE Ser/Thr protein kinase family.</text>
</comment>
<feature type="compositionally biased region" description="Pro residues" evidence="12">
    <location>
        <begin position="464"/>
        <end position="473"/>
    </location>
</feature>
<feature type="compositionally biased region" description="Acidic residues" evidence="12">
    <location>
        <begin position="480"/>
        <end position="492"/>
    </location>
</feature>
<dbReference type="GO" id="GO:0005737">
    <property type="term" value="C:cytoplasm"/>
    <property type="evidence" value="ECO:0007669"/>
    <property type="project" value="TreeGrafter"/>
</dbReference>
<dbReference type="OrthoDB" id="8693905at2759"/>
<dbReference type="Gene3D" id="1.25.10.10">
    <property type="entry name" value="Leucine-rich Repeat Variant"/>
    <property type="match status" value="3"/>
</dbReference>
<dbReference type="SMART" id="SM00220">
    <property type="entry name" value="S_TKc"/>
    <property type="match status" value="1"/>
</dbReference>
<dbReference type="SUPFAM" id="SSF48371">
    <property type="entry name" value="ARM repeat"/>
    <property type="match status" value="2"/>
</dbReference>
<dbReference type="AlphaFoldDB" id="A0A0C3F0Y2"/>
<keyword evidence="3" id="KW-0808">Transferase</keyword>
<feature type="compositionally biased region" description="Acidic residues" evidence="12">
    <location>
        <begin position="600"/>
        <end position="609"/>
    </location>
</feature>
<keyword evidence="7 11" id="KW-0067">ATP-binding</keyword>
<reference evidence="14 15" key="1">
    <citation type="submission" date="2014-04" db="EMBL/GenBank/DDBJ databases">
        <authorList>
            <consortium name="DOE Joint Genome Institute"/>
            <person name="Kuo A."/>
            <person name="Tarkka M."/>
            <person name="Buscot F."/>
            <person name="Kohler A."/>
            <person name="Nagy L.G."/>
            <person name="Floudas D."/>
            <person name="Copeland A."/>
            <person name="Barry K.W."/>
            <person name="Cichocki N."/>
            <person name="Veneault-Fourrey C."/>
            <person name="LaButti K."/>
            <person name="Lindquist E.A."/>
            <person name="Lipzen A."/>
            <person name="Lundell T."/>
            <person name="Morin E."/>
            <person name="Murat C."/>
            <person name="Sun H."/>
            <person name="Tunlid A."/>
            <person name="Henrissat B."/>
            <person name="Grigoriev I.V."/>
            <person name="Hibbett D.S."/>
            <person name="Martin F."/>
            <person name="Nordberg H.P."/>
            <person name="Cantor M.N."/>
            <person name="Hua S.X."/>
        </authorList>
    </citation>
    <scope>NUCLEOTIDE SEQUENCE [LARGE SCALE GENOMIC DNA]</scope>
    <source>
        <strain evidence="14 15">F 1598</strain>
    </source>
</reference>
<comment type="catalytic activity">
    <reaction evidence="9">
        <text>L-threonyl-[protein] + ATP = O-phospho-L-threonyl-[protein] + ADP + H(+)</text>
        <dbReference type="Rhea" id="RHEA:46608"/>
        <dbReference type="Rhea" id="RHEA-COMP:11060"/>
        <dbReference type="Rhea" id="RHEA-COMP:11605"/>
        <dbReference type="ChEBI" id="CHEBI:15378"/>
        <dbReference type="ChEBI" id="CHEBI:30013"/>
        <dbReference type="ChEBI" id="CHEBI:30616"/>
        <dbReference type="ChEBI" id="CHEBI:61977"/>
        <dbReference type="ChEBI" id="CHEBI:456216"/>
        <dbReference type="EC" id="2.7.11.1"/>
    </reaction>
</comment>
<evidence type="ECO:0000256" key="8">
    <source>
        <dbReference type="ARBA" id="ARBA00025754"/>
    </source>
</evidence>
<evidence type="ECO:0000256" key="7">
    <source>
        <dbReference type="ARBA" id="ARBA00022840"/>
    </source>
</evidence>
<dbReference type="EC" id="2.7.11.1" evidence="1"/>
<feature type="region of interest" description="Disordered" evidence="12">
    <location>
        <begin position="526"/>
        <end position="621"/>
    </location>
</feature>
<dbReference type="InParanoid" id="A0A0C3F0Y2"/>
<dbReference type="PROSITE" id="PS00108">
    <property type="entry name" value="PROTEIN_KINASE_ST"/>
    <property type="match status" value="1"/>
</dbReference>
<dbReference type="PROSITE" id="PS00107">
    <property type="entry name" value="PROTEIN_KINASE_ATP"/>
    <property type="match status" value="1"/>
</dbReference>
<evidence type="ECO:0000256" key="5">
    <source>
        <dbReference type="ARBA" id="ARBA00022741"/>
    </source>
</evidence>
<dbReference type="InterPro" id="IPR008271">
    <property type="entry name" value="Ser/Thr_kinase_AS"/>
</dbReference>
<dbReference type="CDD" id="cd06627">
    <property type="entry name" value="STKc_Cdc7_like"/>
    <property type="match status" value="1"/>
</dbReference>
<accession>A0A0C3F0Y2</accession>
<evidence type="ECO:0000256" key="1">
    <source>
        <dbReference type="ARBA" id="ARBA00012513"/>
    </source>
</evidence>
<feature type="region of interest" description="Disordered" evidence="12">
    <location>
        <begin position="433"/>
        <end position="505"/>
    </location>
</feature>
<feature type="compositionally biased region" description="Basic and acidic residues" evidence="12">
    <location>
        <begin position="1239"/>
        <end position="1254"/>
    </location>
</feature>
<evidence type="ECO:0000313" key="15">
    <source>
        <dbReference type="Proteomes" id="UP000054166"/>
    </source>
</evidence>
<feature type="binding site" evidence="11">
    <location>
        <position position="49"/>
    </location>
    <ligand>
        <name>ATP</name>
        <dbReference type="ChEBI" id="CHEBI:30616"/>
    </ligand>
</feature>
<organism evidence="14 15">
    <name type="scientific">Piloderma croceum (strain F 1598)</name>
    <dbReference type="NCBI Taxonomy" id="765440"/>
    <lineage>
        <taxon>Eukaryota</taxon>
        <taxon>Fungi</taxon>
        <taxon>Dikarya</taxon>
        <taxon>Basidiomycota</taxon>
        <taxon>Agaricomycotina</taxon>
        <taxon>Agaricomycetes</taxon>
        <taxon>Agaricomycetidae</taxon>
        <taxon>Atheliales</taxon>
        <taxon>Atheliaceae</taxon>
        <taxon>Piloderma</taxon>
    </lineage>
</organism>
<dbReference type="InterPro" id="IPR016024">
    <property type="entry name" value="ARM-type_fold"/>
</dbReference>
<feature type="compositionally biased region" description="Basic and acidic residues" evidence="12">
    <location>
        <begin position="436"/>
        <end position="450"/>
    </location>
</feature>
<dbReference type="SUPFAM" id="SSF56112">
    <property type="entry name" value="Protein kinase-like (PK-like)"/>
    <property type="match status" value="1"/>
</dbReference>
<keyword evidence="2" id="KW-0723">Serine/threonine-protein kinase</keyword>
<keyword evidence="5 11" id="KW-0547">Nucleotide-binding</keyword>
<dbReference type="InterPro" id="IPR011989">
    <property type="entry name" value="ARM-like"/>
</dbReference>
<dbReference type="Proteomes" id="UP000054166">
    <property type="component" value="Unassembled WGS sequence"/>
</dbReference>
<dbReference type="FunFam" id="1.10.510.10:FF:000946">
    <property type="entry name" value="Probable serine/threonine-protein kinase DDB_G0284251"/>
    <property type="match status" value="1"/>
</dbReference>
<feature type="compositionally biased region" description="Basic and acidic residues" evidence="12">
    <location>
        <begin position="585"/>
        <end position="599"/>
    </location>
</feature>
<dbReference type="FunFam" id="1.25.10.10:FF:000583">
    <property type="entry name" value="MAP3K epsilon protein kinase 1"/>
    <property type="match status" value="1"/>
</dbReference>
<feature type="region of interest" description="Disordered" evidence="12">
    <location>
        <begin position="327"/>
        <end position="357"/>
    </location>
</feature>
<dbReference type="PANTHER" id="PTHR24361">
    <property type="entry name" value="MITOGEN-ACTIVATED KINASE KINASE KINASE"/>
    <property type="match status" value="1"/>
</dbReference>
<feature type="region of interest" description="Disordered" evidence="12">
    <location>
        <begin position="276"/>
        <end position="310"/>
    </location>
</feature>
<dbReference type="InterPro" id="IPR017441">
    <property type="entry name" value="Protein_kinase_ATP_BS"/>
</dbReference>
<feature type="compositionally biased region" description="Basic and acidic residues" evidence="12">
    <location>
        <begin position="288"/>
        <end position="305"/>
    </location>
</feature>
<dbReference type="Pfam" id="PF00069">
    <property type="entry name" value="Pkinase"/>
    <property type="match status" value="1"/>
</dbReference>
<evidence type="ECO:0000256" key="9">
    <source>
        <dbReference type="ARBA" id="ARBA00047899"/>
    </source>
</evidence>
<dbReference type="EMBL" id="KN833016">
    <property type="protein sequence ID" value="KIM78450.1"/>
    <property type="molecule type" value="Genomic_DNA"/>
</dbReference>
<feature type="compositionally biased region" description="Low complexity" evidence="12">
    <location>
        <begin position="565"/>
        <end position="578"/>
    </location>
</feature>
<feature type="region of interest" description="Disordered" evidence="12">
    <location>
        <begin position="1194"/>
        <end position="1264"/>
    </location>
</feature>
<dbReference type="GO" id="GO:0046872">
    <property type="term" value="F:metal ion binding"/>
    <property type="evidence" value="ECO:0007669"/>
    <property type="project" value="UniProtKB-KW"/>
</dbReference>
<evidence type="ECO:0000313" key="14">
    <source>
        <dbReference type="EMBL" id="KIM78450.1"/>
    </source>
</evidence>
<evidence type="ECO:0000256" key="11">
    <source>
        <dbReference type="PROSITE-ProRule" id="PRU10141"/>
    </source>
</evidence>
<reference evidence="15" key="2">
    <citation type="submission" date="2015-01" db="EMBL/GenBank/DDBJ databases">
        <title>Evolutionary Origins and Diversification of the Mycorrhizal Mutualists.</title>
        <authorList>
            <consortium name="DOE Joint Genome Institute"/>
            <consortium name="Mycorrhizal Genomics Consortium"/>
            <person name="Kohler A."/>
            <person name="Kuo A."/>
            <person name="Nagy L.G."/>
            <person name="Floudas D."/>
            <person name="Copeland A."/>
            <person name="Barry K.W."/>
            <person name="Cichocki N."/>
            <person name="Veneault-Fourrey C."/>
            <person name="LaButti K."/>
            <person name="Lindquist E.A."/>
            <person name="Lipzen A."/>
            <person name="Lundell T."/>
            <person name="Morin E."/>
            <person name="Murat C."/>
            <person name="Riley R."/>
            <person name="Ohm R."/>
            <person name="Sun H."/>
            <person name="Tunlid A."/>
            <person name="Henrissat B."/>
            <person name="Grigoriev I.V."/>
            <person name="Hibbett D.S."/>
            <person name="Martin F."/>
        </authorList>
    </citation>
    <scope>NUCLEOTIDE SEQUENCE [LARGE SCALE GENOMIC DNA]</scope>
    <source>
        <strain evidence="15">F 1598</strain>
    </source>
</reference>
<evidence type="ECO:0000256" key="4">
    <source>
        <dbReference type="ARBA" id="ARBA00022723"/>
    </source>
</evidence>
<comment type="catalytic activity">
    <reaction evidence="10">
        <text>L-seryl-[protein] + ATP = O-phospho-L-seryl-[protein] + ADP + H(+)</text>
        <dbReference type="Rhea" id="RHEA:17989"/>
        <dbReference type="Rhea" id="RHEA-COMP:9863"/>
        <dbReference type="Rhea" id="RHEA-COMP:11604"/>
        <dbReference type="ChEBI" id="CHEBI:15378"/>
        <dbReference type="ChEBI" id="CHEBI:29999"/>
        <dbReference type="ChEBI" id="CHEBI:30616"/>
        <dbReference type="ChEBI" id="CHEBI:83421"/>
        <dbReference type="ChEBI" id="CHEBI:456216"/>
        <dbReference type="EC" id="2.7.11.1"/>
    </reaction>
</comment>
<dbReference type="InterPro" id="IPR000719">
    <property type="entry name" value="Prot_kinase_dom"/>
</dbReference>
<dbReference type="FunFam" id="3.30.200.20:FF:000042">
    <property type="entry name" value="Aurora kinase A"/>
    <property type="match status" value="1"/>
</dbReference>
<dbReference type="HOGENOM" id="CLU_001872_1_1_1"/>
<dbReference type="PANTHER" id="PTHR24361:SF433">
    <property type="entry name" value="PROTEIN KINASE DOMAIN-CONTAINING PROTEIN"/>
    <property type="match status" value="1"/>
</dbReference>
<dbReference type="GO" id="GO:0004674">
    <property type="term" value="F:protein serine/threonine kinase activity"/>
    <property type="evidence" value="ECO:0007669"/>
    <property type="project" value="UniProtKB-KW"/>
</dbReference>
<feature type="domain" description="Protein kinase" evidence="13">
    <location>
        <begin position="20"/>
        <end position="271"/>
    </location>
</feature>
<evidence type="ECO:0000256" key="10">
    <source>
        <dbReference type="ARBA" id="ARBA00048679"/>
    </source>
</evidence>
<name>A0A0C3F0Y2_PILCF</name>
<evidence type="ECO:0000256" key="3">
    <source>
        <dbReference type="ARBA" id="ARBA00022679"/>
    </source>
</evidence>
<evidence type="ECO:0000256" key="12">
    <source>
        <dbReference type="SAM" id="MobiDB-lite"/>
    </source>
</evidence>
<dbReference type="InterPro" id="IPR053235">
    <property type="entry name" value="Ser_Thr_kinase"/>
</dbReference>
<dbReference type="GO" id="GO:0005524">
    <property type="term" value="F:ATP binding"/>
    <property type="evidence" value="ECO:0007669"/>
    <property type="project" value="UniProtKB-UniRule"/>
</dbReference>
<protein>
    <recommendedName>
        <fullName evidence="1">non-specific serine/threonine protein kinase</fullName>
        <ecNumber evidence="1">2.7.11.1</ecNumber>
    </recommendedName>
</protein>
<evidence type="ECO:0000256" key="6">
    <source>
        <dbReference type="ARBA" id="ARBA00022777"/>
    </source>
</evidence>